<organism evidence="1 2">
    <name type="scientific">Nonomuraea insulae</name>
    <dbReference type="NCBI Taxonomy" id="1616787"/>
    <lineage>
        <taxon>Bacteria</taxon>
        <taxon>Bacillati</taxon>
        <taxon>Actinomycetota</taxon>
        <taxon>Actinomycetes</taxon>
        <taxon>Streptosporangiales</taxon>
        <taxon>Streptosporangiaceae</taxon>
        <taxon>Nonomuraea</taxon>
    </lineage>
</organism>
<evidence type="ECO:0000313" key="2">
    <source>
        <dbReference type="Proteomes" id="UP001596058"/>
    </source>
</evidence>
<reference evidence="2" key="1">
    <citation type="journal article" date="2019" name="Int. J. Syst. Evol. Microbiol.">
        <title>The Global Catalogue of Microorganisms (GCM) 10K type strain sequencing project: providing services to taxonomists for standard genome sequencing and annotation.</title>
        <authorList>
            <consortium name="The Broad Institute Genomics Platform"/>
            <consortium name="The Broad Institute Genome Sequencing Center for Infectious Disease"/>
            <person name="Wu L."/>
            <person name="Ma J."/>
        </authorList>
    </citation>
    <scope>NUCLEOTIDE SEQUENCE [LARGE SCALE GENOMIC DNA]</scope>
    <source>
        <strain evidence="2">CCUG 53903</strain>
    </source>
</reference>
<gene>
    <name evidence="1" type="ORF">ACFPZ3_60165</name>
</gene>
<keyword evidence="2" id="KW-1185">Reference proteome</keyword>
<dbReference type="Gene3D" id="3.40.10.10">
    <property type="entry name" value="DNA Methylphosphotriester Repair Domain"/>
    <property type="match status" value="1"/>
</dbReference>
<dbReference type="RefSeq" id="WP_379523449.1">
    <property type="nucleotide sequence ID" value="NZ_JBHSPA010000108.1"/>
</dbReference>
<comment type="caution">
    <text evidence="1">The sequence shown here is derived from an EMBL/GenBank/DDBJ whole genome shotgun (WGS) entry which is preliminary data.</text>
</comment>
<dbReference type="InterPro" id="IPR035451">
    <property type="entry name" value="Ada-like_dom_sf"/>
</dbReference>
<name>A0ABW1D8Y8_9ACTN</name>
<protein>
    <recommendedName>
        <fullName evidence="3">Metal binding Ada-like protein</fullName>
    </recommendedName>
</protein>
<dbReference type="EMBL" id="JBHSPA010000108">
    <property type="protein sequence ID" value="MFC5834031.1"/>
    <property type="molecule type" value="Genomic_DNA"/>
</dbReference>
<evidence type="ECO:0008006" key="3">
    <source>
        <dbReference type="Google" id="ProtNLM"/>
    </source>
</evidence>
<evidence type="ECO:0000313" key="1">
    <source>
        <dbReference type="EMBL" id="MFC5834031.1"/>
    </source>
</evidence>
<accession>A0ABW1D8Y8</accession>
<dbReference type="SUPFAM" id="SSF57884">
    <property type="entry name" value="Ada DNA repair protein, N-terminal domain (N-Ada 10)"/>
    <property type="match status" value="1"/>
</dbReference>
<sequence>MTYTLIGPDGLPYVSPVAGTLGGHRGARLYGRLDCPSALRAIARGGYIRHRVFFADAETAIAARYRPCATCLPDAYRSWLGKPTKPEMAKVVELVRAQRARTVVIGHGRGAEAVAEAFAEAWEGEVLAVVAWPETAASWLRQARRFTLGEPDAWVVAGGARGWAGMGERLRRSTAWDPERTYGFAETAQAVSMAPAGTLEGMRGADYDGNVWRIGRNVIYREPW</sequence>
<dbReference type="Proteomes" id="UP001596058">
    <property type="component" value="Unassembled WGS sequence"/>
</dbReference>
<proteinExistence type="predicted"/>